<keyword evidence="3" id="KW-1185">Reference proteome</keyword>
<feature type="coiled-coil region" evidence="1">
    <location>
        <begin position="76"/>
        <end position="103"/>
    </location>
</feature>
<dbReference type="Proteomes" id="UP000198211">
    <property type="component" value="Unassembled WGS sequence"/>
</dbReference>
<proteinExistence type="predicted"/>
<keyword evidence="1" id="KW-0175">Coiled coil</keyword>
<reference evidence="3" key="1">
    <citation type="submission" date="2017-03" db="EMBL/GenBank/DDBJ databases">
        <title>Phytopthora megakarya and P. palmivora, two closely related causual agents of cacao black pod achieved similar genome size and gene model numbers by different mechanisms.</title>
        <authorList>
            <person name="Ali S."/>
            <person name="Shao J."/>
            <person name="Larry D.J."/>
            <person name="Kronmiller B."/>
            <person name="Shen D."/>
            <person name="Strem M.D."/>
            <person name="Melnick R.L."/>
            <person name="Guiltinan M.J."/>
            <person name="Tyler B.M."/>
            <person name="Meinhardt L.W."/>
            <person name="Bailey B.A."/>
        </authorList>
    </citation>
    <scope>NUCLEOTIDE SEQUENCE [LARGE SCALE GENOMIC DNA]</scope>
    <source>
        <strain evidence="3">zdho120</strain>
    </source>
</reference>
<name>A0A225VXM0_9STRA</name>
<sequence>MFSPSYAMGNPAFNVGITVVKVLTADIIYHYPSMAKSFSRGRSTYHSKQSHTKQNKPMKTGCLKIKSAVDHHRALIEKLLDINRNLESRLSSLEDIQNETSRQDGLQKKRPAEITKEVPVKKRRRSKTKPLVDTRLECYTLTPRGWESTDRSKKSDSKQIIEFMKPFLSKGYVLNKKADNYKDQVKQVGDEAAAKLQSYLCENNISSTGSSPILKALRQHHFHGSCNDRIHSYRCLLAMEILSIQLLHITITHRFLRCRHMRISNKR</sequence>
<protein>
    <submittedName>
        <fullName evidence="2">Uncharacterized protein</fullName>
    </submittedName>
</protein>
<evidence type="ECO:0000313" key="2">
    <source>
        <dbReference type="EMBL" id="OWZ09638.1"/>
    </source>
</evidence>
<comment type="caution">
    <text evidence="2">The sequence shown here is derived from an EMBL/GenBank/DDBJ whole genome shotgun (WGS) entry which is preliminary data.</text>
</comment>
<dbReference type="AlphaFoldDB" id="A0A225VXM0"/>
<evidence type="ECO:0000313" key="3">
    <source>
        <dbReference type="Proteomes" id="UP000198211"/>
    </source>
</evidence>
<dbReference type="OrthoDB" id="110301at2759"/>
<dbReference type="STRING" id="4795.A0A225VXM0"/>
<accession>A0A225VXM0</accession>
<dbReference type="EMBL" id="NBNE01002712">
    <property type="protein sequence ID" value="OWZ09638.1"/>
    <property type="molecule type" value="Genomic_DNA"/>
</dbReference>
<organism evidence="2 3">
    <name type="scientific">Phytophthora megakarya</name>
    <dbReference type="NCBI Taxonomy" id="4795"/>
    <lineage>
        <taxon>Eukaryota</taxon>
        <taxon>Sar</taxon>
        <taxon>Stramenopiles</taxon>
        <taxon>Oomycota</taxon>
        <taxon>Peronosporomycetes</taxon>
        <taxon>Peronosporales</taxon>
        <taxon>Peronosporaceae</taxon>
        <taxon>Phytophthora</taxon>
    </lineage>
</organism>
<evidence type="ECO:0000256" key="1">
    <source>
        <dbReference type="SAM" id="Coils"/>
    </source>
</evidence>
<gene>
    <name evidence="2" type="ORF">PHMEG_00017630</name>
</gene>